<dbReference type="Proteomes" id="UP000651452">
    <property type="component" value="Unassembled WGS sequence"/>
</dbReference>
<evidence type="ECO:0000256" key="2">
    <source>
        <dbReference type="ARBA" id="ARBA00022670"/>
    </source>
</evidence>
<evidence type="ECO:0000313" key="7">
    <source>
        <dbReference type="Proteomes" id="UP000651452"/>
    </source>
</evidence>
<proteinExistence type="inferred from homology"/>
<dbReference type="SUPFAM" id="SSF53182">
    <property type="entry name" value="Pyrrolidone carboxyl peptidase (pyroglutamate aminopeptidase)"/>
    <property type="match status" value="1"/>
</dbReference>
<reference evidence="6" key="1">
    <citation type="submission" date="2018-12" db="EMBL/GenBank/DDBJ databases">
        <authorList>
            <person name="Syme R.A."/>
            <person name="Farfan-Caceres L."/>
            <person name="Lichtenzveig J."/>
        </authorList>
    </citation>
    <scope>NUCLEOTIDE SEQUENCE</scope>
    <source>
        <strain evidence="6">Al4</strain>
    </source>
</reference>
<evidence type="ECO:0000256" key="3">
    <source>
        <dbReference type="ARBA" id="ARBA00022801"/>
    </source>
</evidence>
<dbReference type="InterPro" id="IPR036440">
    <property type="entry name" value="Peptidase_C15-like_sf"/>
</dbReference>
<dbReference type="Gene3D" id="3.40.630.20">
    <property type="entry name" value="Peptidase C15, pyroglutamyl peptidase I-like"/>
    <property type="match status" value="1"/>
</dbReference>
<feature type="compositionally biased region" description="Basic and acidic residues" evidence="5">
    <location>
        <begin position="266"/>
        <end position="277"/>
    </location>
</feature>
<dbReference type="OrthoDB" id="407146at2759"/>
<keyword evidence="7" id="KW-1185">Reference proteome</keyword>
<evidence type="ECO:0000256" key="5">
    <source>
        <dbReference type="SAM" id="MobiDB-lite"/>
    </source>
</evidence>
<evidence type="ECO:0000313" key="6">
    <source>
        <dbReference type="EMBL" id="KAF9701940.1"/>
    </source>
</evidence>
<dbReference type="PANTHER" id="PTHR23402">
    <property type="entry name" value="PROTEASE FAMILY C15 PYROGLUTAMYL-PEPTIDASE I-RELATED"/>
    <property type="match status" value="1"/>
</dbReference>
<reference evidence="6" key="2">
    <citation type="submission" date="2020-09" db="EMBL/GenBank/DDBJ databases">
        <title>Reference genome assembly for Australian Ascochyta lentis isolate Al4.</title>
        <authorList>
            <person name="Lee R.C."/>
            <person name="Farfan-Caceres L.M."/>
            <person name="Debler J.W."/>
            <person name="Williams A.H."/>
            <person name="Henares B.M."/>
        </authorList>
    </citation>
    <scope>NUCLEOTIDE SEQUENCE</scope>
    <source>
        <strain evidence="6">Al4</strain>
    </source>
</reference>
<protein>
    <recommendedName>
        <fullName evidence="8">Peptidase C15, pyroglutamyl peptidase I-like protein</fullName>
    </recommendedName>
</protein>
<keyword evidence="3" id="KW-0378">Hydrolase</keyword>
<keyword evidence="2" id="KW-0645">Protease</keyword>
<gene>
    <name evidence="6" type="ORF">EKO04_000748</name>
</gene>
<dbReference type="AlphaFoldDB" id="A0A8H7JC24"/>
<sequence>MPSASYAARQPPAEKGEKPVHVLVTGFGSFLEKYPKNSSWEIASTLPALIPASPDNPAPIQIRVHHEPIRVAYRTVADLVPKLLPPEKTTSPAPDIILHIGLAASRNFYAIEQGAHGRGYARTADVDGALFQDTEAAKLFPSDCFPSPLKTGFDTGDVLARWRAHLGFSNPDGSAEIEQLPDVRVNPDAGNFLCGFIYYNSLARYHELNRRDAGGIPVAFMHVPDLTGSEEKLIEGWKVAVALIKALVESRRTVGLGGGSFGGSAKQEDDSKNNTST</sequence>
<evidence type="ECO:0008006" key="8">
    <source>
        <dbReference type="Google" id="ProtNLM"/>
    </source>
</evidence>
<comment type="similarity">
    <text evidence="1">Belongs to the peptidase C15 family.</text>
</comment>
<keyword evidence="4" id="KW-0788">Thiol protease</keyword>
<dbReference type="GO" id="GO:0008234">
    <property type="term" value="F:cysteine-type peptidase activity"/>
    <property type="evidence" value="ECO:0007669"/>
    <property type="project" value="UniProtKB-KW"/>
</dbReference>
<evidence type="ECO:0000256" key="4">
    <source>
        <dbReference type="ARBA" id="ARBA00022807"/>
    </source>
</evidence>
<comment type="caution">
    <text evidence="6">The sequence shown here is derived from an EMBL/GenBank/DDBJ whole genome shotgun (WGS) entry which is preliminary data.</text>
</comment>
<evidence type="ECO:0000256" key="1">
    <source>
        <dbReference type="ARBA" id="ARBA00006641"/>
    </source>
</evidence>
<dbReference type="GO" id="GO:0006508">
    <property type="term" value="P:proteolysis"/>
    <property type="evidence" value="ECO:0007669"/>
    <property type="project" value="UniProtKB-KW"/>
</dbReference>
<organism evidence="6 7">
    <name type="scientific">Ascochyta lentis</name>
    <dbReference type="NCBI Taxonomy" id="205686"/>
    <lineage>
        <taxon>Eukaryota</taxon>
        <taxon>Fungi</taxon>
        <taxon>Dikarya</taxon>
        <taxon>Ascomycota</taxon>
        <taxon>Pezizomycotina</taxon>
        <taxon>Dothideomycetes</taxon>
        <taxon>Pleosporomycetidae</taxon>
        <taxon>Pleosporales</taxon>
        <taxon>Pleosporineae</taxon>
        <taxon>Didymellaceae</taxon>
        <taxon>Ascochyta</taxon>
    </lineage>
</organism>
<dbReference type="InterPro" id="IPR016125">
    <property type="entry name" value="Peptidase_C15-like"/>
</dbReference>
<dbReference type="EMBL" id="RZGK01000002">
    <property type="protein sequence ID" value="KAF9701940.1"/>
    <property type="molecule type" value="Genomic_DNA"/>
</dbReference>
<name>A0A8H7JC24_9PLEO</name>
<dbReference type="PANTHER" id="PTHR23402:SF1">
    <property type="entry name" value="PYROGLUTAMYL-PEPTIDASE I"/>
    <property type="match status" value="1"/>
</dbReference>
<accession>A0A8H7JC24</accession>
<feature type="region of interest" description="Disordered" evidence="5">
    <location>
        <begin position="258"/>
        <end position="277"/>
    </location>
</feature>